<reference evidence="1 2" key="1">
    <citation type="submission" date="2020-04" db="EMBL/GenBank/DDBJ databases">
        <authorList>
            <person name="De Canck E."/>
        </authorList>
    </citation>
    <scope>NUCLEOTIDE SEQUENCE [LARGE SCALE GENOMIC DNA]</scope>
    <source>
        <strain evidence="1 2">LMG 29542</strain>
    </source>
</reference>
<dbReference type="EMBL" id="CADIKH010000317">
    <property type="protein sequence ID" value="CAB3775204.1"/>
    <property type="molecule type" value="Genomic_DNA"/>
</dbReference>
<keyword evidence="2" id="KW-1185">Reference proteome</keyword>
<accession>A0A6J5F9Q1</accession>
<evidence type="ECO:0000313" key="2">
    <source>
        <dbReference type="Proteomes" id="UP000494363"/>
    </source>
</evidence>
<proteinExistence type="predicted"/>
<dbReference type="Proteomes" id="UP000494363">
    <property type="component" value="Unassembled WGS sequence"/>
</dbReference>
<dbReference type="AlphaFoldDB" id="A0A6J5F9Q1"/>
<gene>
    <name evidence="1" type="ORF">LMG29542_08586</name>
</gene>
<protein>
    <submittedName>
        <fullName evidence="1">Uncharacterized protein</fullName>
    </submittedName>
</protein>
<organism evidence="1 2">
    <name type="scientific">Paraburkholderia humisilvae</name>
    <dbReference type="NCBI Taxonomy" id="627669"/>
    <lineage>
        <taxon>Bacteria</taxon>
        <taxon>Pseudomonadati</taxon>
        <taxon>Pseudomonadota</taxon>
        <taxon>Betaproteobacteria</taxon>
        <taxon>Burkholderiales</taxon>
        <taxon>Burkholderiaceae</taxon>
        <taxon>Paraburkholderia</taxon>
    </lineage>
</organism>
<name>A0A6J5F9Q1_9BURK</name>
<evidence type="ECO:0000313" key="1">
    <source>
        <dbReference type="EMBL" id="CAB3775204.1"/>
    </source>
</evidence>
<sequence length="69" mass="6859">MIVALVSSGRSSFVTSRLTNCAMPRSAAASSFSTAALPPCAATGSKPVVRTVITLTGSCDCTIAIALPA</sequence>